<reference evidence="1 2" key="1">
    <citation type="submission" date="2016-09" db="EMBL/GenBank/DDBJ databases">
        <authorList>
            <person name="Reverchon S."/>
            <person name="Nasser W."/>
            <person name="Leonard S."/>
            <person name="Brochier C."/>
            <person name="Duprey A."/>
        </authorList>
    </citation>
    <scope>NUCLEOTIDE SEQUENCE [LARGE SCALE GENOMIC DNA]</scope>
    <source>
        <strain evidence="1 2">174/2</strain>
    </source>
</reference>
<dbReference type="Proteomes" id="UP000294820">
    <property type="component" value="Chromosome 1"/>
</dbReference>
<accession>A0A375A7A5</accession>
<evidence type="ECO:0000313" key="1">
    <source>
        <dbReference type="EMBL" id="SLM61934.1"/>
    </source>
</evidence>
<evidence type="ECO:0000313" key="2">
    <source>
        <dbReference type="Proteomes" id="UP000294820"/>
    </source>
</evidence>
<dbReference type="KEGG" id="daq:DAQ1742_00870"/>
<name>A0A375A7A5_9GAMM</name>
<dbReference type="EMBL" id="LT615367">
    <property type="protein sequence ID" value="SLM61934.1"/>
    <property type="molecule type" value="Genomic_DNA"/>
</dbReference>
<sequence length="38" mass="4171">MFSSISGYTRNTLACGGIAHYPGVAGKLRRGLWSMRVR</sequence>
<dbReference type="AlphaFoldDB" id="A0A375A7A5"/>
<proteinExistence type="predicted"/>
<keyword evidence="2" id="KW-1185">Reference proteome</keyword>
<organism evidence="1 2">
    <name type="scientific">Dickeya aquatica</name>
    <dbReference type="NCBI Taxonomy" id="1401087"/>
    <lineage>
        <taxon>Bacteria</taxon>
        <taxon>Pseudomonadati</taxon>
        <taxon>Pseudomonadota</taxon>
        <taxon>Gammaproteobacteria</taxon>
        <taxon>Enterobacterales</taxon>
        <taxon>Pectobacteriaceae</taxon>
        <taxon>Dickeya</taxon>
    </lineage>
</organism>
<gene>
    <name evidence="1" type="ORF">DAQ1742_00870</name>
</gene>
<protein>
    <submittedName>
        <fullName evidence="1">Uncharacterized protein</fullName>
    </submittedName>
</protein>